<gene>
    <name evidence="1" type="ORF">NDU88_010315</name>
</gene>
<dbReference type="EMBL" id="JANPWB010000010">
    <property type="protein sequence ID" value="KAJ1144013.1"/>
    <property type="molecule type" value="Genomic_DNA"/>
</dbReference>
<protein>
    <submittedName>
        <fullName evidence="1">Uncharacterized protein</fullName>
    </submittedName>
</protein>
<reference evidence="1" key="1">
    <citation type="journal article" date="2022" name="bioRxiv">
        <title>Sequencing and chromosome-scale assembly of the giantPleurodeles waltlgenome.</title>
        <authorList>
            <person name="Brown T."/>
            <person name="Elewa A."/>
            <person name="Iarovenko S."/>
            <person name="Subramanian E."/>
            <person name="Araus A.J."/>
            <person name="Petzold A."/>
            <person name="Susuki M."/>
            <person name="Suzuki K.-i.T."/>
            <person name="Hayashi T."/>
            <person name="Toyoda A."/>
            <person name="Oliveira C."/>
            <person name="Osipova E."/>
            <person name="Leigh N.D."/>
            <person name="Simon A."/>
            <person name="Yun M.H."/>
        </authorList>
    </citation>
    <scope>NUCLEOTIDE SEQUENCE</scope>
    <source>
        <strain evidence="1">20211129_DDA</strain>
        <tissue evidence="1">Liver</tissue>
    </source>
</reference>
<keyword evidence="2" id="KW-1185">Reference proteome</keyword>
<accession>A0AAV7QZX6</accession>
<dbReference type="AlphaFoldDB" id="A0AAV7QZX6"/>
<dbReference type="Proteomes" id="UP001066276">
    <property type="component" value="Chromosome 6"/>
</dbReference>
<sequence length="215" mass="23484">MSAAPALNSAAAREALRVICEAGRDDLIQPGVLSQAWVGLEHTRRAAASGVLAVILACSPPQQRVNKTANARCLGEQKRKIKKEMALTMPGSLGSEALLDVEMLLGRSCTPSLSGMRPVYEGWASKEHMAERGGDSLRAMADPPADIEWNEFRHGSVADKERLLGNVSKHSTQGKMPIFKSLFQRSDEVKADACLERELLPMRPVWGKVKELQLK</sequence>
<evidence type="ECO:0000313" key="1">
    <source>
        <dbReference type="EMBL" id="KAJ1144013.1"/>
    </source>
</evidence>
<name>A0AAV7QZX6_PLEWA</name>
<proteinExistence type="predicted"/>
<evidence type="ECO:0000313" key="2">
    <source>
        <dbReference type="Proteomes" id="UP001066276"/>
    </source>
</evidence>
<organism evidence="1 2">
    <name type="scientific">Pleurodeles waltl</name>
    <name type="common">Iberian ribbed newt</name>
    <dbReference type="NCBI Taxonomy" id="8319"/>
    <lineage>
        <taxon>Eukaryota</taxon>
        <taxon>Metazoa</taxon>
        <taxon>Chordata</taxon>
        <taxon>Craniata</taxon>
        <taxon>Vertebrata</taxon>
        <taxon>Euteleostomi</taxon>
        <taxon>Amphibia</taxon>
        <taxon>Batrachia</taxon>
        <taxon>Caudata</taxon>
        <taxon>Salamandroidea</taxon>
        <taxon>Salamandridae</taxon>
        <taxon>Pleurodelinae</taxon>
        <taxon>Pleurodeles</taxon>
    </lineage>
</organism>
<comment type="caution">
    <text evidence="1">The sequence shown here is derived from an EMBL/GenBank/DDBJ whole genome shotgun (WGS) entry which is preliminary data.</text>
</comment>